<keyword evidence="3" id="KW-1185">Reference proteome</keyword>
<accession>A0A161V8E1</accession>
<dbReference type="PATRIC" id="fig|989403.3.peg.4018"/>
<name>A0A161V8E1_9HYPH</name>
<dbReference type="Proteomes" id="UP000076577">
    <property type="component" value="Unassembled WGS sequence"/>
</dbReference>
<evidence type="ECO:0000313" key="3">
    <source>
        <dbReference type="Proteomes" id="UP000076577"/>
    </source>
</evidence>
<gene>
    <name evidence="2" type="ORF">PsAD2_03704</name>
</gene>
<evidence type="ECO:0000313" key="2">
    <source>
        <dbReference type="EMBL" id="KZL15448.1"/>
    </source>
</evidence>
<reference evidence="2 3" key="1">
    <citation type="journal article" date="2016" name="Front. Microbiol.">
        <title>Comparative Genomic Analysis Reveals a Diverse Repertoire of Genes Involved in Prokaryote-Eukaryote Interactions within the Pseudovibrio Genus.</title>
        <authorList>
            <person name="Romano S."/>
            <person name="Fernandez-Guerra A."/>
            <person name="Reen F.J."/>
            <person name="Glockner F.O."/>
            <person name="Crowley S.P."/>
            <person name="O'Sullivan O."/>
            <person name="Cotter P.D."/>
            <person name="Adams C."/>
            <person name="Dobson A.D."/>
            <person name="O'Gara F."/>
        </authorList>
    </citation>
    <scope>NUCLEOTIDE SEQUENCE [LARGE SCALE GENOMIC DNA]</scope>
    <source>
        <strain evidence="2 3">Ad2</strain>
    </source>
</reference>
<dbReference type="EMBL" id="LMCB01000074">
    <property type="protein sequence ID" value="KZL15448.1"/>
    <property type="molecule type" value="Genomic_DNA"/>
</dbReference>
<dbReference type="Pfam" id="PF09346">
    <property type="entry name" value="SMI1_KNR4"/>
    <property type="match status" value="1"/>
</dbReference>
<dbReference type="SUPFAM" id="SSF160631">
    <property type="entry name" value="SMI1/KNR4-like"/>
    <property type="match status" value="1"/>
</dbReference>
<dbReference type="RefSeq" id="WP_063297828.1">
    <property type="nucleotide sequence ID" value="NZ_FOFM01000052.1"/>
</dbReference>
<organism evidence="2 3">
    <name type="scientific">Pseudovibrio axinellae</name>
    <dbReference type="NCBI Taxonomy" id="989403"/>
    <lineage>
        <taxon>Bacteria</taxon>
        <taxon>Pseudomonadati</taxon>
        <taxon>Pseudomonadota</taxon>
        <taxon>Alphaproteobacteria</taxon>
        <taxon>Hyphomicrobiales</taxon>
        <taxon>Stappiaceae</taxon>
        <taxon>Pseudovibrio</taxon>
    </lineage>
</organism>
<comment type="caution">
    <text evidence="2">The sequence shown here is derived from an EMBL/GenBank/DDBJ whole genome shotgun (WGS) entry which is preliminary data.</text>
</comment>
<dbReference type="Gene3D" id="3.40.1580.10">
    <property type="entry name" value="SMI1/KNR4-like"/>
    <property type="match status" value="1"/>
</dbReference>
<dbReference type="STRING" id="989403.SAMN05421798_1521"/>
<proteinExistence type="predicted"/>
<dbReference type="InterPro" id="IPR037883">
    <property type="entry name" value="Knr4/Smi1-like_sf"/>
</dbReference>
<dbReference type="SMART" id="SM00860">
    <property type="entry name" value="SMI1_KNR4"/>
    <property type="match status" value="1"/>
</dbReference>
<dbReference type="OrthoDB" id="8657476at2"/>
<evidence type="ECO:0000259" key="1">
    <source>
        <dbReference type="SMART" id="SM00860"/>
    </source>
</evidence>
<feature type="domain" description="Knr4/Smi1-like" evidence="1">
    <location>
        <begin position="10"/>
        <end position="160"/>
    </location>
</feature>
<dbReference type="InterPro" id="IPR018958">
    <property type="entry name" value="Knr4/Smi1-like_dom"/>
</dbReference>
<dbReference type="AlphaFoldDB" id="A0A161V8E1"/>
<sequence length="167" mass="19294">MPLIDLTVQPADDREIEAFKAWAKYPVPNDYIAFLRECNGGYLTGEDPCFYNSNDDTEACVTTFMHVSEEIDKCINKIFEKRFASYSVPFNTKDMRNNYFAPDHYIKIADGAQHEHIVMDLKTGHIFSFDDEIEEELETTEAFLEHCLFLADSFDSFFSQLVDEGPE</sequence>
<protein>
    <submittedName>
        <fullName evidence="2">SMI1 / KNR4 family protein</fullName>
    </submittedName>
</protein>